<keyword evidence="7" id="KW-0614">Plasmid</keyword>
<protein>
    <submittedName>
        <fullName evidence="7">Rieske (2Fe-2S) domain protein</fullName>
    </submittedName>
</protein>
<dbReference type="SUPFAM" id="SSF50022">
    <property type="entry name" value="ISP domain"/>
    <property type="match status" value="1"/>
</dbReference>
<organism evidence="7 8">
    <name type="scientific">Paraburkholderia phytofirmans (strain DSM 17436 / LMG 22146 / PsJN)</name>
    <name type="common">Burkholderia phytofirmans</name>
    <dbReference type="NCBI Taxonomy" id="398527"/>
    <lineage>
        <taxon>Bacteria</taxon>
        <taxon>Pseudomonadati</taxon>
        <taxon>Pseudomonadota</taxon>
        <taxon>Betaproteobacteria</taxon>
        <taxon>Burkholderiales</taxon>
        <taxon>Burkholderiaceae</taxon>
        <taxon>Paraburkholderia</taxon>
    </lineage>
</organism>
<dbReference type="InterPro" id="IPR017941">
    <property type="entry name" value="Rieske_2Fe-2S"/>
</dbReference>
<dbReference type="GO" id="GO:0005506">
    <property type="term" value="F:iron ion binding"/>
    <property type="evidence" value="ECO:0007669"/>
    <property type="project" value="InterPro"/>
</dbReference>
<dbReference type="InterPro" id="IPR036922">
    <property type="entry name" value="Rieske_2Fe-2S_sf"/>
</dbReference>
<dbReference type="eggNOG" id="COG4638">
    <property type="taxonomic scope" value="Bacteria"/>
</dbReference>
<dbReference type="HOGENOM" id="CLU_039484_2_1_4"/>
<keyword evidence="1" id="KW-0001">2Fe-2S</keyword>
<dbReference type="GO" id="GO:0051537">
    <property type="term" value="F:2 iron, 2 sulfur cluster binding"/>
    <property type="evidence" value="ECO:0007669"/>
    <property type="project" value="UniProtKB-KW"/>
</dbReference>
<dbReference type="PROSITE" id="PS51296">
    <property type="entry name" value="RIESKE"/>
    <property type="match status" value="1"/>
</dbReference>
<geneLocation type="plasmid" evidence="7 8">
    <name>pBPHYT01</name>
</geneLocation>
<dbReference type="Gene3D" id="2.102.10.10">
    <property type="entry name" value="Rieske [2Fe-2S] iron-sulphur domain"/>
    <property type="match status" value="1"/>
</dbReference>
<dbReference type="Pfam" id="PF00355">
    <property type="entry name" value="Rieske"/>
    <property type="match status" value="1"/>
</dbReference>
<name>B2TGZ1_PARPJ</name>
<evidence type="ECO:0000313" key="8">
    <source>
        <dbReference type="Proteomes" id="UP000001739"/>
    </source>
</evidence>
<gene>
    <name evidence="7" type="ordered locus">Bphyt_7254</name>
</gene>
<dbReference type="SUPFAM" id="SSF55961">
    <property type="entry name" value="Bet v1-like"/>
    <property type="match status" value="1"/>
</dbReference>
<dbReference type="KEGG" id="bpy:Bphyt_7254"/>
<dbReference type="AlphaFoldDB" id="B2TGZ1"/>
<evidence type="ECO:0000256" key="5">
    <source>
        <dbReference type="ARBA" id="ARBA00023014"/>
    </source>
</evidence>
<reference evidence="7 8" key="1">
    <citation type="journal article" date="2011" name="J. Bacteriol.">
        <title>Complete genome sequence of the plant growth-promoting endophyte Burkholderia phytofirmans strain PsJN.</title>
        <authorList>
            <person name="Weilharter A."/>
            <person name="Mitter B."/>
            <person name="Shin M.V."/>
            <person name="Chain P.S."/>
            <person name="Nowak J."/>
            <person name="Sessitsch A."/>
        </authorList>
    </citation>
    <scope>NUCLEOTIDE SEQUENCE [LARGE SCALE GENOMIC DNA]</scope>
    <source>
        <strain evidence="8">DSM 17436 / LMG 22146 / PsJN</strain>
        <plasmid evidence="7 8">pBPHYT01</plasmid>
    </source>
</reference>
<evidence type="ECO:0000313" key="7">
    <source>
        <dbReference type="EMBL" id="ACD21540.1"/>
    </source>
</evidence>
<dbReference type="PANTHER" id="PTHR21266:SF59">
    <property type="entry name" value="BLR4922 PROTEIN"/>
    <property type="match status" value="1"/>
</dbReference>
<keyword evidence="5" id="KW-0411">Iron-sulfur</keyword>
<evidence type="ECO:0000256" key="1">
    <source>
        <dbReference type="ARBA" id="ARBA00022714"/>
    </source>
</evidence>
<dbReference type="OrthoDB" id="9790995at2"/>
<dbReference type="Pfam" id="PF19301">
    <property type="entry name" value="LigXa_C"/>
    <property type="match status" value="1"/>
</dbReference>
<accession>B2TGZ1</accession>
<evidence type="ECO:0000256" key="2">
    <source>
        <dbReference type="ARBA" id="ARBA00022723"/>
    </source>
</evidence>
<dbReference type="RefSeq" id="WP_012430917.1">
    <property type="nucleotide sequence ID" value="NC_010679.1"/>
</dbReference>
<dbReference type="InterPro" id="IPR015881">
    <property type="entry name" value="ARHD_Rieske_2Fe_2S"/>
</dbReference>
<dbReference type="Gene3D" id="3.90.380.10">
    <property type="entry name" value="Naphthalene 1,2-dioxygenase Alpha Subunit, Chain A, domain 1"/>
    <property type="match status" value="1"/>
</dbReference>
<keyword evidence="2" id="KW-0479">Metal-binding</keyword>
<evidence type="ECO:0000256" key="3">
    <source>
        <dbReference type="ARBA" id="ARBA00023002"/>
    </source>
</evidence>
<dbReference type="Proteomes" id="UP000001739">
    <property type="component" value="Plasmid pBPHYT01"/>
</dbReference>
<feature type="domain" description="Rieske" evidence="6">
    <location>
        <begin position="33"/>
        <end position="134"/>
    </location>
</feature>
<dbReference type="PROSITE" id="PS00570">
    <property type="entry name" value="RING_HYDROXYL_ALPHA"/>
    <property type="match status" value="1"/>
</dbReference>
<proteinExistence type="predicted"/>
<dbReference type="CDD" id="cd03479">
    <property type="entry name" value="Rieske_RO_Alpha_PhDO_like"/>
    <property type="match status" value="1"/>
</dbReference>
<keyword evidence="4" id="KW-0408">Iron</keyword>
<sequence length="430" mass="48771">MITQQENALLTNTDADSPMGEMIRSHWIPFLCEHELPAADAPPQRIKLLGEDLIVFRDSNGKLGMIDEFCPHRAASLFYGRNEENGIRCIYHGWKFDVNGSCVDMPSEPASSTIRECMKIKSYPVREFAGLAWVYMGSETPAPELPRFEWMEYPASHRHMSRWQQDCNFLQALEGEVDEAHVAFLHRRLDNPQVPKESLFGSYFQEGQAPRWKILETDFGLACGARRHVKNDQPFFWRVDLFLMPFYTMIAPSDDQNSRVWRVWIPRDNESLWSICVTYRKDGPPDAAELGLWKDGVVAHRSVIPGTTTPVENKSNDYLLDRNVQREVSFTGIHGVRGQDAVVTESCGPIVDRSREHLASSDTSIVAMRNLMLRAAREVVNGVLPRTSAGGDIYKVQSYSGLHEDPTDFDHVPGVLETIGIQTRTEKQAS</sequence>
<keyword evidence="3" id="KW-0560">Oxidoreductase</keyword>
<dbReference type="EMBL" id="CP001054">
    <property type="protein sequence ID" value="ACD21540.1"/>
    <property type="molecule type" value="Genomic_DNA"/>
</dbReference>
<dbReference type="PANTHER" id="PTHR21266">
    <property type="entry name" value="IRON-SULFUR DOMAIN CONTAINING PROTEIN"/>
    <property type="match status" value="1"/>
</dbReference>
<evidence type="ECO:0000256" key="4">
    <source>
        <dbReference type="ARBA" id="ARBA00023004"/>
    </source>
</evidence>
<evidence type="ECO:0000259" key="6">
    <source>
        <dbReference type="PROSITE" id="PS51296"/>
    </source>
</evidence>
<dbReference type="GO" id="GO:0016491">
    <property type="term" value="F:oxidoreductase activity"/>
    <property type="evidence" value="ECO:0007669"/>
    <property type="project" value="UniProtKB-KW"/>
</dbReference>
<dbReference type="InterPro" id="IPR050584">
    <property type="entry name" value="Cholesterol_7-desaturase"/>
</dbReference>
<dbReference type="InterPro" id="IPR045623">
    <property type="entry name" value="LigXa_C"/>
</dbReference>